<evidence type="ECO:0000313" key="2">
    <source>
        <dbReference type="Proteomes" id="UP001235344"/>
    </source>
</evidence>
<organism evidence="1 2">
    <name type="scientific">Halomonas alkalicola</name>
    <dbReference type="NCBI Taxonomy" id="1930622"/>
    <lineage>
        <taxon>Bacteria</taxon>
        <taxon>Pseudomonadati</taxon>
        <taxon>Pseudomonadota</taxon>
        <taxon>Gammaproteobacteria</taxon>
        <taxon>Oceanospirillales</taxon>
        <taxon>Halomonadaceae</taxon>
        <taxon>Halomonas</taxon>
    </lineage>
</organism>
<name>A0ABY9H8G6_9GAMM</name>
<dbReference type="Pfam" id="PF07209">
    <property type="entry name" value="DUF1415"/>
    <property type="match status" value="1"/>
</dbReference>
<accession>A0ABY9H8G6</accession>
<dbReference type="Proteomes" id="UP001235344">
    <property type="component" value="Chromosome"/>
</dbReference>
<dbReference type="RefSeq" id="WP_305502695.1">
    <property type="nucleotide sequence ID" value="NZ_CP131913.1"/>
</dbReference>
<dbReference type="EMBL" id="CP131913">
    <property type="protein sequence ID" value="WLI74397.1"/>
    <property type="molecule type" value="Genomic_DNA"/>
</dbReference>
<protein>
    <submittedName>
        <fullName evidence="1">DUF1415 domain-containing protein</fullName>
    </submittedName>
</protein>
<proteinExistence type="predicted"/>
<dbReference type="InterPro" id="IPR009858">
    <property type="entry name" value="DUF1415"/>
</dbReference>
<sequence>MSAPAEPTPNQSQALAATRAWVETFVVARNVCPFAGREVARDTIRYLAVDAGDWERALLTLVAECERLDETPAIETTLLVLTPGLEAFDDYLDFLGLAEALLEAQGYEGTYQLASFHPDYCFEGAEEEDSANYTNRSPWPMLHLLREAGLERALEHYPDPEAIPERNVAAMRELGTAALASALARLRDGKR</sequence>
<keyword evidence="2" id="KW-1185">Reference proteome</keyword>
<gene>
    <name evidence="1" type="ORF">B6N23_05680</name>
</gene>
<reference evidence="1 2" key="1">
    <citation type="submission" date="2023-08" db="EMBL/GenBank/DDBJ databases">
        <title>Transcriptome Analysis of Halomonas alkalicola CICC 11012s to Identify the Genes Involved in Alkaline Tolerances.</title>
        <authorList>
            <person name="Zhai L."/>
        </authorList>
    </citation>
    <scope>NUCLEOTIDE SEQUENCE [LARGE SCALE GENOMIC DNA]</scope>
    <source>
        <strain evidence="1 2">CICC 11012s</strain>
    </source>
</reference>
<evidence type="ECO:0000313" key="1">
    <source>
        <dbReference type="EMBL" id="WLI74397.1"/>
    </source>
</evidence>